<feature type="domain" description="PLD phosphodiesterase" evidence="11">
    <location>
        <begin position="158"/>
        <end position="184"/>
    </location>
</feature>
<dbReference type="CDD" id="cd09135">
    <property type="entry name" value="PLDc_PGS1_euk_1"/>
    <property type="match status" value="1"/>
</dbReference>
<dbReference type="EMBL" id="JBEVYD010000001">
    <property type="protein sequence ID" value="KAL3235255.1"/>
    <property type="molecule type" value="Genomic_DNA"/>
</dbReference>
<keyword evidence="6 10" id="KW-0443">Lipid metabolism</keyword>
<dbReference type="Gene3D" id="3.30.870.10">
    <property type="entry name" value="Endonuclease Chain A"/>
    <property type="match status" value="2"/>
</dbReference>
<keyword evidence="3 10" id="KW-0444">Lipid biosynthesis</keyword>
<comment type="subcellular location">
    <subcellularLocation>
        <location evidence="10">Mitochondrion</location>
    </subcellularLocation>
</comment>
<evidence type="ECO:0000256" key="8">
    <source>
        <dbReference type="ARBA" id="ARBA00023264"/>
    </source>
</evidence>
<dbReference type="Proteomes" id="UP001623330">
    <property type="component" value="Unassembled WGS sequence"/>
</dbReference>
<protein>
    <recommendedName>
        <fullName evidence="10">CDP-diacylglycerol--glycerol-3-phosphate 3-phosphatidyltransferase</fullName>
        <ecNumber evidence="10">2.7.8.5</ecNumber>
    </recommendedName>
</protein>
<evidence type="ECO:0000313" key="13">
    <source>
        <dbReference type="Proteomes" id="UP001623330"/>
    </source>
</evidence>
<dbReference type="SMART" id="SM00155">
    <property type="entry name" value="PLDc"/>
    <property type="match status" value="2"/>
</dbReference>
<dbReference type="CDD" id="cd09137">
    <property type="entry name" value="PLDc_PGS1_euk_2"/>
    <property type="match status" value="1"/>
</dbReference>
<organism evidence="12 13">
    <name type="scientific">Nakaseomyces bracarensis</name>
    <dbReference type="NCBI Taxonomy" id="273131"/>
    <lineage>
        <taxon>Eukaryota</taxon>
        <taxon>Fungi</taxon>
        <taxon>Dikarya</taxon>
        <taxon>Ascomycota</taxon>
        <taxon>Saccharomycotina</taxon>
        <taxon>Saccharomycetes</taxon>
        <taxon>Saccharomycetales</taxon>
        <taxon>Saccharomycetaceae</taxon>
        <taxon>Nakaseomyces</taxon>
    </lineage>
</organism>
<keyword evidence="10" id="KW-0496">Mitochondrion</keyword>
<evidence type="ECO:0000256" key="1">
    <source>
        <dbReference type="ARBA" id="ARBA00005042"/>
    </source>
</evidence>
<reference evidence="12 13" key="1">
    <citation type="submission" date="2024-05" db="EMBL/GenBank/DDBJ databases">
        <title>Long read based assembly of the Candida bracarensis genome reveals expanded adhesin content.</title>
        <authorList>
            <person name="Marcet-Houben M."/>
            <person name="Ksiezopolska E."/>
            <person name="Gabaldon T."/>
        </authorList>
    </citation>
    <scope>NUCLEOTIDE SEQUENCE [LARGE SCALE GENOMIC DNA]</scope>
    <source>
        <strain evidence="12 13">CBM6</strain>
    </source>
</reference>
<evidence type="ECO:0000256" key="9">
    <source>
        <dbReference type="ARBA" id="ARBA00048586"/>
    </source>
</evidence>
<dbReference type="EC" id="2.7.8.5" evidence="10"/>
<evidence type="ECO:0000256" key="6">
    <source>
        <dbReference type="ARBA" id="ARBA00023098"/>
    </source>
</evidence>
<dbReference type="PROSITE" id="PS50035">
    <property type="entry name" value="PLD"/>
    <property type="match status" value="1"/>
</dbReference>
<dbReference type="InterPro" id="IPR016270">
    <property type="entry name" value="PGS1"/>
</dbReference>
<comment type="similarity">
    <text evidence="2 10">Belongs to the CDP-alcohol phosphatidyltransferase class-II family.</text>
</comment>
<name>A0ABR4P0W8_9SACH</name>
<evidence type="ECO:0000313" key="12">
    <source>
        <dbReference type="EMBL" id="KAL3235255.1"/>
    </source>
</evidence>
<evidence type="ECO:0000256" key="5">
    <source>
        <dbReference type="ARBA" id="ARBA00022737"/>
    </source>
</evidence>
<evidence type="ECO:0000256" key="4">
    <source>
        <dbReference type="ARBA" id="ARBA00022679"/>
    </source>
</evidence>
<comment type="pathway">
    <text evidence="1 10">Phospholipid metabolism; phosphatidylglycerol biosynthesis; phosphatidylglycerol from CDP-diacylglycerol: step 1/2.</text>
</comment>
<dbReference type="PANTHER" id="PTHR12586:SF1">
    <property type="entry name" value="CDP-DIACYLGLYCEROL--GLYCEROL-3-PHOSPHATE 3-PHOSPHATIDYLTRANSFERASE, MITOCHONDRIAL"/>
    <property type="match status" value="1"/>
</dbReference>
<keyword evidence="8 10" id="KW-1208">Phospholipid metabolism</keyword>
<proteinExistence type="inferred from homology"/>
<dbReference type="PIRSF" id="PIRSF000850">
    <property type="entry name" value="Phospholipase_D_PSS"/>
    <property type="match status" value="1"/>
</dbReference>
<evidence type="ECO:0000256" key="10">
    <source>
        <dbReference type="RuleBase" id="RU365024"/>
    </source>
</evidence>
<dbReference type="InterPro" id="IPR001736">
    <property type="entry name" value="PLipase_D/transphosphatidylase"/>
</dbReference>
<comment type="catalytic activity">
    <reaction evidence="9 10">
        <text>a CDP-1,2-diacyl-sn-glycerol + sn-glycerol 3-phosphate = a 1,2-diacyl-sn-glycero-3-phospho-(1'-sn-glycero-3'-phosphate) + CMP + H(+)</text>
        <dbReference type="Rhea" id="RHEA:12593"/>
        <dbReference type="ChEBI" id="CHEBI:15378"/>
        <dbReference type="ChEBI" id="CHEBI:57597"/>
        <dbReference type="ChEBI" id="CHEBI:58332"/>
        <dbReference type="ChEBI" id="CHEBI:60110"/>
        <dbReference type="ChEBI" id="CHEBI:60377"/>
        <dbReference type="EC" id="2.7.8.5"/>
    </reaction>
</comment>
<keyword evidence="10" id="KW-0547">Nucleotide-binding</keyword>
<sequence length="504" mass="57917">MWLGVVARRTFSTSTISRGLMTPYYDSVTRNLSGLQTKFLFKRGEIEVIESPANFYETLKAKISQAQDRVFIASLYLGNSEDEFIQCISDAMRKNKNLKVHFLIDGLRGTRETPKKCSASLLATLVRDYGDRVDTRLYRTPAYVGWKRMLIPKRYNEGIGLQHMKIYGFDDEVLLSGANLSNDYFTNRQDRYYLFKNKDFSNYYFSLHKMISSLSYKVEYSDNEQKYKMFWPVNNASGEPIHGRHKFLKDSSDLVSRFLSTPYKLSEERNADRDGCDYDTVVYPVSQFTPLFQKHNDKSTEKPCILNMIKSIGNVSTAWTFTAGYFNMLPDIRKCLFDSPAGKGTVITASPYANGFFESKGMSGNIPDAYLYLANKFLKKVKKAGKENVISLREWQRGIVNKPNGWSYHAKGIWISEKLNNEMTLPIATVIGSSNYTRRAYSLDLESNAIIVTKDKDLQQKMQHEIDNILQYTKEVKLEDFKNDAHRQVDTRVKLAAAVLGKRL</sequence>
<keyword evidence="5" id="KW-0677">Repeat</keyword>
<evidence type="ECO:0000256" key="7">
    <source>
        <dbReference type="ARBA" id="ARBA00023209"/>
    </source>
</evidence>
<comment type="caution">
    <text evidence="12">The sequence shown here is derived from an EMBL/GenBank/DDBJ whole genome shotgun (WGS) entry which is preliminary data.</text>
</comment>
<accession>A0ABR4P0W8</accession>
<keyword evidence="7 10" id="KW-0594">Phospholipid biosynthesis</keyword>
<dbReference type="SUPFAM" id="SSF56024">
    <property type="entry name" value="Phospholipase D/nuclease"/>
    <property type="match status" value="2"/>
</dbReference>
<evidence type="ECO:0000256" key="3">
    <source>
        <dbReference type="ARBA" id="ARBA00022516"/>
    </source>
</evidence>
<keyword evidence="10" id="KW-0067">ATP-binding</keyword>
<keyword evidence="4 10" id="KW-0808">Transferase</keyword>
<dbReference type="PANTHER" id="PTHR12586">
    <property type="entry name" value="CDP-DIACYLGLYCEROL--SERINE O-PHOSPHATIDYLTRANSFERASE"/>
    <property type="match status" value="1"/>
</dbReference>
<gene>
    <name evidence="12" type="ORF">RNJ44_00014</name>
</gene>
<evidence type="ECO:0000256" key="2">
    <source>
        <dbReference type="ARBA" id="ARBA00010682"/>
    </source>
</evidence>
<evidence type="ECO:0000259" key="11">
    <source>
        <dbReference type="PROSITE" id="PS50035"/>
    </source>
</evidence>
<comment type="function">
    <text evidence="10">Functions in the biosynthesis of the anionic phospholipids phosphatidylglycerol and cardiolipin.</text>
</comment>
<keyword evidence="13" id="KW-1185">Reference proteome</keyword>
<dbReference type="Pfam" id="PF00614">
    <property type="entry name" value="PLDc"/>
    <property type="match status" value="1"/>
</dbReference>